<organism evidence="2 3">
    <name type="scientific">Marinobacterium iners DSM 11526</name>
    <dbReference type="NCBI Taxonomy" id="1122198"/>
    <lineage>
        <taxon>Bacteria</taxon>
        <taxon>Pseudomonadati</taxon>
        <taxon>Pseudomonadota</taxon>
        <taxon>Gammaproteobacteria</taxon>
        <taxon>Oceanospirillales</taxon>
        <taxon>Oceanospirillaceae</taxon>
        <taxon>Marinobacterium</taxon>
    </lineage>
</organism>
<feature type="transmembrane region" description="Helical" evidence="1">
    <location>
        <begin position="240"/>
        <end position="256"/>
    </location>
</feature>
<sequence>MVFKNYRLGLFGFFLWVLVFYLFIFQPPVMSKLIYLALQFFVFIMAILFFHKRIEVFVNIFKAEFLLVFFVVFYSIFRDALSGDIVYSDRFVGWFFQSFLFCGVLVSLYFYRTLKKESLNYFGNEIYVAGFIAALFTLVLWLFPAVDSFYESIQLDAYYEIYSDFEKRYRAYGVSENLTYTYSVVLGICAGYSLILYRKSWFFVFLCPLFLFAVSVNARIGFLGFVFFVFYVFLYSELKAKAIWLFSFLVLSFWFYFSSGDFIQENRWSLGFFLEVADFFYYGLEGNNIIAVLLNSHVHFPETVAGVVFGTGESLFGSGFEKSSDIGYILQLNYGGVIILILLMLAIAFMSVRLFKILGYKHWFSWFFPISICVLNFKGFIFAMTPGGRFIFLLYFYYIFKALVVNNQIFLNARNNMISHAH</sequence>
<dbReference type="STRING" id="1122198.SAMN02745729_10497"/>
<feature type="transmembrane region" description="Helical" evidence="1">
    <location>
        <begin position="33"/>
        <end position="50"/>
    </location>
</feature>
<feature type="transmembrane region" description="Helical" evidence="1">
    <location>
        <begin position="390"/>
        <end position="411"/>
    </location>
</feature>
<feature type="transmembrane region" description="Helical" evidence="1">
    <location>
        <begin position="179"/>
        <end position="197"/>
    </location>
</feature>
<evidence type="ECO:0000256" key="1">
    <source>
        <dbReference type="SAM" id="Phobius"/>
    </source>
</evidence>
<name>A0A1H4BX39_9GAMM</name>
<proteinExistence type="predicted"/>
<feature type="transmembrane region" description="Helical" evidence="1">
    <location>
        <begin position="209"/>
        <end position="234"/>
    </location>
</feature>
<feature type="transmembrane region" description="Helical" evidence="1">
    <location>
        <begin position="57"/>
        <end position="77"/>
    </location>
</feature>
<dbReference type="RefSeq" id="WP_091824807.1">
    <property type="nucleotide sequence ID" value="NZ_FNRJ01000004.1"/>
</dbReference>
<feature type="transmembrane region" description="Helical" evidence="1">
    <location>
        <begin position="364"/>
        <end position="384"/>
    </location>
</feature>
<gene>
    <name evidence="2" type="ORF">SAMN02745729_10497</name>
</gene>
<keyword evidence="1" id="KW-1133">Transmembrane helix</keyword>
<protein>
    <recommendedName>
        <fullName evidence="4">O-antigen ligase like membrane protein</fullName>
    </recommendedName>
</protein>
<evidence type="ECO:0000313" key="3">
    <source>
        <dbReference type="Proteomes" id="UP000242469"/>
    </source>
</evidence>
<reference evidence="3" key="1">
    <citation type="submission" date="2016-10" db="EMBL/GenBank/DDBJ databases">
        <authorList>
            <person name="Varghese N."/>
            <person name="Submissions S."/>
        </authorList>
    </citation>
    <scope>NUCLEOTIDE SEQUENCE [LARGE SCALE GENOMIC DNA]</scope>
    <source>
        <strain evidence="3">DSM 11526</strain>
    </source>
</reference>
<feature type="transmembrane region" description="Helical" evidence="1">
    <location>
        <begin position="332"/>
        <end position="352"/>
    </location>
</feature>
<keyword evidence="1" id="KW-0812">Transmembrane</keyword>
<dbReference type="EMBL" id="FNRJ01000004">
    <property type="protein sequence ID" value="SEA52627.1"/>
    <property type="molecule type" value="Genomic_DNA"/>
</dbReference>
<keyword evidence="1" id="KW-0472">Membrane</keyword>
<evidence type="ECO:0000313" key="2">
    <source>
        <dbReference type="EMBL" id="SEA52627.1"/>
    </source>
</evidence>
<evidence type="ECO:0008006" key="4">
    <source>
        <dbReference type="Google" id="ProtNLM"/>
    </source>
</evidence>
<accession>A0A1H4BX39</accession>
<feature type="transmembrane region" description="Helical" evidence="1">
    <location>
        <begin position="268"/>
        <end position="284"/>
    </location>
</feature>
<feature type="transmembrane region" description="Helical" evidence="1">
    <location>
        <begin position="126"/>
        <end position="146"/>
    </location>
</feature>
<feature type="transmembrane region" description="Helical" evidence="1">
    <location>
        <begin position="7"/>
        <end position="27"/>
    </location>
</feature>
<dbReference type="AlphaFoldDB" id="A0A1H4BX39"/>
<keyword evidence="3" id="KW-1185">Reference proteome</keyword>
<feature type="transmembrane region" description="Helical" evidence="1">
    <location>
        <begin position="92"/>
        <end position="114"/>
    </location>
</feature>
<dbReference type="Proteomes" id="UP000242469">
    <property type="component" value="Unassembled WGS sequence"/>
</dbReference>
<dbReference type="OrthoDB" id="703085at2"/>